<protein>
    <submittedName>
        <fullName evidence="2">Guanylate cyclase</fullName>
    </submittedName>
</protein>
<keyword evidence="1" id="KW-1133">Transmembrane helix</keyword>
<name>A0A1V9YEA3_ACHHY</name>
<evidence type="ECO:0000256" key="1">
    <source>
        <dbReference type="SAM" id="Phobius"/>
    </source>
</evidence>
<feature type="transmembrane region" description="Helical" evidence="1">
    <location>
        <begin position="200"/>
        <end position="223"/>
    </location>
</feature>
<keyword evidence="1" id="KW-0812">Transmembrane</keyword>
<dbReference type="AlphaFoldDB" id="A0A1V9YEA3"/>
<organism evidence="2 3">
    <name type="scientific">Achlya hypogyna</name>
    <name type="common">Oomycete</name>
    <name type="synonym">Protoachlya hypogyna</name>
    <dbReference type="NCBI Taxonomy" id="1202772"/>
    <lineage>
        <taxon>Eukaryota</taxon>
        <taxon>Sar</taxon>
        <taxon>Stramenopiles</taxon>
        <taxon>Oomycota</taxon>
        <taxon>Saprolegniomycetes</taxon>
        <taxon>Saprolegniales</taxon>
        <taxon>Achlyaceae</taxon>
        <taxon>Achlya</taxon>
    </lineage>
</organism>
<accession>A0A1V9YEA3</accession>
<gene>
    <name evidence="2" type="ORF">ACHHYP_14006</name>
</gene>
<dbReference type="EMBL" id="JNBR01001990">
    <property type="protein sequence ID" value="OQR84022.1"/>
    <property type="molecule type" value="Genomic_DNA"/>
</dbReference>
<evidence type="ECO:0000313" key="3">
    <source>
        <dbReference type="Proteomes" id="UP000243579"/>
    </source>
</evidence>
<dbReference type="Proteomes" id="UP000243579">
    <property type="component" value="Unassembled WGS sequence"/>
</dbReference>
<comment type="caution">
    <text evidence="2">The sequence shown here is derived from an EMBL/GenBank/DDBJ whole genome shotgun (WGS) entry which is preliminary data.</text>
</comment>
<keyword evidence="1" id="KW-0472">Membrane</keyword>
<sequence length="264" mass="30157">MAAAPLSAKSSTRAIVPTEDKSLALKRIRSLFEGDDFSMDDIALHFLSLHFMRLSTNAVLSEVESLFAEHYAMLQQKLHIRGIWAWIIFLSGTVLYDYVSLIEGYGNIFTTDIASFSNPNAKVAFFLTLVLRFAVVIPLLLVNLWSGYRAKYVVHMRVTWASHVALAIYPVAYNLLTFDFGVSWLCLVIMYFYSFTPIRFLHAAIFNAFLLGVYAAFAYGGVLQSDMIDTFQREWLWALLFYALISYPRYLDECTSLIPMMLPR</sequence>
<keyword evidence="3" id="KW-1185">Reference proteome</keyword>
<evidence type="ECO:0000313" key="2">
    <source>
        <dbReference type="EMBL" id="OQR84022.1"/>
    </source>
</evidence>
<feature type="transmembrane region" description="Helical" evidence="1">
    <location>
        <begin position="123"/>
        <end position="145"/>
    </location>
</feature>
<feature type="transmembrane region" description="Helical" evidence="1">
    <location>
        <begin position="166"/>
        <end position="194"/>
    </location>
</feature>
<feature type="transmembrane region" description="Helical" evidence="1">
    <location>
        <begin position="83"/>
        <end position="103"/>
    </location>
</feature>
<proteinExistence type="predicted"/>
<dbReference type="OrthoDB" id="6127067at2759"/>
<reference evidence="2 3" key="1">
    <citation type="journal article" date="2014" name="Genome Biol. Evol.">
        <title>The secreted proteins of Achlya hypogyna and Thraustotheca clavata identify the ancestral oomycete secretome and reveal gene acquisitions by horizontal gene transfer.</title>
        <authorList>
            <person name="Misner I."/>
            <person name="Blouin N."/>
            <person name="Leonard G."/>
            <person name="Richards T.A."/>
            <person name="Lane C.E."/>
        </authorList>
    </citation>
    <scope>NUCLEOTIDE SEQUENCE [LARGE SCALE GENOMIC DNA]</scope>
    <source>
        <strain evidence="2 3">ATCC 48635</strain>
    </source>
</reference>